<keyword evidence="4" id="KW-0312">Gluconeogenesis</keyword>
<dbReference type="InterPro" id="IPR035990">
    <property type="entry name" value="TIM_sf"/>
</dbReference>
<dbReference type="PROSITE" id="PS51440">
    <property type="entry name" value="TIM_2"/>
    <property type="match status" value="1"/>
</dbReference>
<feature type="compositionally biased region" description="Acidic residues" evidence="5">
    <location>
        <begin position="147"/>
        <end position="158"/>
    </location>
</feature>
<reference evidence="6" key="2">
    <citation type="submission" date="2023-06" db="EMBL/GenBank/DDBJ databases">
        <authorList>
            <consortium name="Lawrence Berkeley National Laboratory"/>
            <person name="Haridas S."/>
            <person name="Hensen N."/>
            <person name="Bonometti L."/>
            <person name="Westerberg I."/>
            <person name="Brannstrom I.O."/>
            <person name="Guillou S."/>
            <person name="Cros-Aarteil S."/>
            <person name="Calhoun S."/>
            <person name="Kuo A."/>
            <person name="Mondo S."/>
            <person name="Pangilinan J."/>
            <person name="Riley R."/>
            <person name="Labutti K."/>
            <person name="Andreopoulos B."/>
            <person name="Lipzen A."/>
            <person name="Chen C."/>
            <person name="Yanf M."/>
            <person name="Daum C."/>
            <person name="Ng V."/>
            <person name="Clum A."/>
            <person name="Steindorff A."/>
            <person name="Ohm R."/>
            <person name="Martin F."/>
            <person name="Silar P."/>
            <person name="Natvig D."/>
            <person name="Lalanne C."/>
            <person name="Gautier V."/>
            <person name="Ament-Velasquez S.L."/>
            <person name="Kruys A."/>
            <person name="Hutchinson M.I."/>
            <person name="Powell A.J."/>
            <person name="Barry K."/>
            <person name="Miller A.N."/>
            <person name="Grigoriev I.V."/>
            <person name="Debuchy R."/>
            <person name="Gladieux P."/>
            <person name="Thoren M.H."/>
            <person name="Johannesson H."/>
        </authorList>
    </citation>
    <scope>NUCLEOTIDE SEQUENCE</scope>
    <source>
        <strain evidence="6">CBS 958.72</strain>
    </source>
</reference>
<dbReference type="GO" id="GO:0004807">
    <property type="term" value="F:triose-phosphate isomerase activity"/>
    <property type="evidence" value="ECO:0007669"/>
    <property type="project" value="UniProtKB-EC"/>
</dbReference>
<dbReference type="Proteomes" id="UP001287356">
    <property type="component" value="Unassembled WGS sequence"/>
</dbReference>
<evidence type="ECO:0000313" key="7">
    <source>
        <dbReference type="Proteomes" id="UP001287356"/>
    </source>
</evidence>
<dbReference type="Pfam" id="PF00121">
    <property type="entry name" value="TIM"/>
    <property type="match status" value="2"/>
</dbReference>
<comment type="similarity">
    <text evidence="1 4">Belongs to the triosephosphate isomerase family.</text>
</comment>
<dbReference type="EC" id="5.3.1.1" evidence="4"/>
<evidence type="ECO:0000256" key="3">
    <source>
        <dbReference type="ARBA" id="ARBA00023235"/>
    </source>
</evidence>
<reference evidence="6" key="1">
    <citation type="journal article" date="2023" name="Mol. Phylogenet. Evol.">
        <title>Genome-scale phylogeny and comparative genomics of the fungal order Sordariales.</title>
        <authorList>
            <person name="Hensen N."/>
            <person name="Bonometti L."/>
            <person name="Westerberg I."/>
            <person name="Brannstrom I.O."/>
            <person name="Guillou S."/>
            <person name="Cros-Aarteil S."/>
            <person name="Calhoun S."/>
            <person name="Haridas S."/>
            <person name="Kuo A."/>
            <person name="Mondo S."/>
            <person name="Pangilinan J."/>
            <person name="Riley R."/>
            <person name="LaButti K."/>
            <person name="Andreopoulos B."/>
            <person name="Lipzen A."/>
            <person name="Chen C."/>
            <person name="Yan M."/>
            <person name="Daum C."/>
            <person name="Ng V."/>
            <person name="Clum A."/>
            <person name="Steindorff A."/>
            <person name="Ohm R.A."/>
            <person name="Martin F."/>
            <person name="Silar P."/>
            <person name="Natvig D.O."/>
            <person name="Lalanne C."/>
            <person name="Gautier V."/>
            <person name="Ament-Velasquez S.L."/>
            <person name="Kruys A."/>
            <person name="Hutchinson M.I."/>
            <person name="Powell A.J."/>
            <person name="Barry K."/>
            <person name="Miller A.N."/>
            <person name="Grigoriev I.V."/>
            <person name="Debuchy R."/>
            <person name="Gladieux P."/>
            <person name="Hiltunen Thoren M."/>
            <person name="Johannesson H."/>
        </authorList>
    </citation>
    <scope>NUCLEOTIDE SEQUENCE</scope>
    <source>
        <strain evidence="6">CBS 958.72</strain>
    </source>
</reference>
<sequence>MYFSAARTEAFVRELLGLMFADPAHESSLPLLDSVDVFIIPDHVTVAGVVAQVAHHHHHHQILVGAQDCHNEDAGAFTGAVSPAVLAEVGCRLVELGHAERRRLFGETDASTAAKAAAVVRNAMVPLVCVGEVTPPPPTSSSRQERDDDDDDDDDGNDDEPHVVAAADEVLVQVRSALAAVPADADVVLAYEPVWAIGASAPAAVDHVRAVVRRVRASDAVRARAPGRTRIVYGGSAGPGLFARLAPEVDGLFLGRFAHDPAQFFRTVCEVAQAPW</sequence>
<keyword evidence="7" id="KW-1185">Reference proteome</keyword>
<evidence type="ECO:0000256" key="1">
    <source>
        <dbReference type="ARBA" id="ARBA00007422"/>
    </source>
</evidence>
<accession>A0AAE0KMZ5</accession>
<dbReference type="InterPro" id="IPR000652">
    <property type="entry name" value="Triosephosphate_isomerase"/>
</dbReference>
<dbReference type="GO" id="GO:0005829">
    <property type="term" value="C:cytosol"/>
    <property type="evidence" value="ECO:0007669"/>
    <property type="project" value="TreeGrafter"/>
</dbReference>
<dbReference type="PANTHER" id="PTHR21139:SF2">
    <property type="entry name" value="TRIOSEPHOSPHATE ISOMERASE"/>
    <property type="match status" value="1"/>
</dbReference>
<name>A0AAE0KMZ5_9PEZI</name>
<gene>
    <name evidence="6" type="ORF">B0T24DRAFT_663442</name>
</gene>
<proteinExistence type="inferred from homology"/>
<evidence type="ECO:0000313" key="6">
    <source>
        <dbReference type="EMBL" id="KAK3379225.1"/>
    </source>
</evidence>
<dbReference type="GO" id="GO:0006094">
    <property type="term" value="P:gluconeogenesis"/>
    <property type="evidence" value="ECO:0007669"/>
    <property type="project" value="UniProtKB-KW"/>
</dbReference>
<organism evidence="6 7">
    <name type="scientific">Lasiosphaeria ovina</name>
    <dbReference type="NCBI Taxonomy" id="92902"/>
    <lineage>
        <taxon>Eukaryota</taxon>
        <taxon>Fungi</taxon>
        <taxon>Dikarya</taxon>
        <taxon>Ascomycota</taxon>
        <taxon>Pezizomycotina</taxon>
        <taxon>Sordariomycetes</taxon>
        <taxon>Sordariomycetidae</taxon>
        <taxon>Sordariales</taxon>
        <taxon>Lasiosphaeriaceae</taxon>
        <taxon>Lasiosphaeria</taxon>
    </lineage>
</organism>
<feature type="region of interest" description="Disordered" evidence="5">
    <location>
        <begin position="130"/>
        <end position="161"/>
    </location>
</feature>
<evidence type="ECO:0000256" key="5">
    <source>
        <dbReference type="SAM" id="MobiDB-lite"/>
    </source>
</evidence>
<keyword evidence="3 4" id="KW-0413">Isomerase</keyword>
<dbReference type="CDD" id="cd00311">
    <property type="entry name" value="TIM"/>
    <property type="match status" value="1"/>
</dbReference>
<evidence type="ECO:0000256" key="2">
    <source>
        <dbReference type="ARBA" id="ARBA00011738"/>
    </source>
</evidence>
<comment type="caution">
    <text evidence="6">The sequence shown here is derived from an EMBL/GenBank/DDBJ whole genome shotgun (WGS) entry which is preliminary data.</text>
</comment>
<comment type="subunit">
    <text evidence="2">Homodimer.</text>
</comment>
<comment type="catalytic activity">
    <reaction evidence="4">
        <text>D-glyceraldehyde 3-phosphate = dihydroxyacetone phosphate</text>
        <dbReference type="Rhea" id="RHEA:18585"/>
        <dbReference type="ChEBI" id="CHEBI:57642"/>
        <dbReference type="ChEBI" id="CHEBI:59776"/>
        <dbReference type="EC" id="5.3.1.1"/>
    </reaction>
</comment>
<dbReference type="InterPro" id="IPR013785">
    <property type="entry name" value="Aldolase_TIM"/>
</dbReference>
<dbReference type="SUPFAM" id="SSF51351">
    <property type="entry name" value="Triosephosphate isomerase (TIM)"/>
    <property type="match status" value="1"/>
</dbReference>
<dbReference type="GO" id="GO:0006096">
    <property type="term" value="P:glycolytic process"/>
    <property type="evidence" value="ECO:0007669"/>
    <property type="project" value="UniProtKB-KW"/>
</dbReference>
<comment type="pathway">
    <text evidence="4">Carbohydrate degradation; glycolysis; D-glyceraldehyde 3-phosphate from glycerone phosphate: step 1/1.</text>
</comment>
<dbReference type="EMBL" id="JAULSN010000002">
    <property type="protein sequence ID" value="KAK3379225.1"/>
    <property type="molecule type" value="Genomic_DNA"/>
</dbReference>
<dbReference type="Gene3D" id="3.20.20.70">
    <property type="entry name" value="Aldolase class I"/>
    <property type="match status" value="1"/>
</dbReference>
<dbReference type="GO" id="GO:0046166">
    <property type="term" value="P:glyceraldehyde-3-phosphate biosynthetic process"/>
    <property type="evidence" value="ECO:0007669"/>
    <property type="project" value="TreeGrafter"/>
</dbReference>
<comment type="pathway">
    <text evidence="4">Carbohydrate biosynthesis; gluconeogenesis.</text>
</comment>
<dbReference type="GO" id="GO:0019563">
    <property type="term" value="P:glycerol catabolic process"/>
    <property type="evidence" value="ECO:0007669"/>
    <property type="project" value="TreeGrafter"/>
</dbReference>
<dbReference type="PANTHER" id="PTHR21139">
    <property type="entry name" value="TRIOSEPHOSPHATE ISOMERASE"/>
    <property type="match status" value="1"/>
</dbReference>
<protein>
    <recommendedName>
        <fullName evidence="4">Triosephosphate isomerase</fullName>
        <ecNumber evidence="4">5.3.1.1</ecNumber>
    </recommendedName>
</protein>
<keyword evidence="4" id="KW-0324">Glycolysis</keyword>
<evidence type="ECO:0000256" key="4">
    <source>
        <dbReference type="RuleBase" id="RU363013"/>
    </source>
</evidence>
<dbReference type="AlphaFoldDB" id="A0AAE0KMZ5"/>